<name>A0ABU7E5X6_9TELE</name>
<feature type="region of interest" description="Disordered" evidence="1">
    <location>
        <begin position="64"/>
        <end position="89"/>
    </location>
</feature>
<organism evidence="2 3">
    <name type="scientific">Characodon lateralis</name>
    <dbReference type="NCBI Taxonomy" id="208331"/>
    <lineage>
        <taxon>Eukaryota</taxon>
        <taxon>Metazoa</taxon>
        <taxon>Chordata</taxon>
        <taxon>Craniata</taxon>
        <taxon>Vertebrata</taxon>
        <taxon>Euteleostomi</taxon>
        <taxon>Actinopterygii</taxon>
        <taxon>Neopterygii</taxon>
        <taxon>Teleostei</taxon>
        <taxon>Neoteleostei</taxon>
        <taxon>Acanthomorphata</taxon>
        <taxon>Ovalentaria</taxon>
        <taxon>Atherinomorphae</taxon>
        <taxon>Cyprinodontiformes</taxon>
        <taxon>Goodeidae</taxon>
        <taxon>Characodon</taxon>
    </lineage>
</organism>
<comment type="caution">
    <text evidence="2">The sequence shown here is derived from an EMBL/GenBank/DDBJ whole genome shotgun (WGS) entry which is preliminary data.</text>
</comment>
<evidence type="ECO:0000313" key="3">
    <source>
        <dbReference type="Proteomes" id="UP001352852"/>
    </source>
</evidence>
<accession>A0ABU7E5X6</accession>
<protein>
    <submittedName>
        <fullName evidence="2">Uncharacterized protein</fullName>
    </submittedName>
</protein>
<sequence length="105" mass="11616">MVNIDLLEEFLKYTTAACQHSSDSSDSSTISASACRCTDGKQSKVAHGRIRSFSAWCKVSLKGRRRRTSGRNQREPLPHASRNVTGGATQHWNLLQGQAKIEEVL</sequence>
<evidence type="ECO:0000313" key="2">
    <source>
        <dbReference type="EMBL" id="MED6282181.1"/>
    </source>
</evidence>
<reference evidence="2 3" key="1">
    <citation type="submission" date="2021-06" db="EMBL/GenBank/DDBJ databases">
        <authorList>
            <person name="Palmer J.M."/>
        </authorList>
    </citation>
    <scope>NUCLEOTIDE SEQUENCE [LARGE SCALE GENOMIC DNA]</scope>
    <source>
        <strain evidence="2 3">CL_MEX2019</strain>
        <tissue evidence="2">Muscle</tissue>
    </source>
</reference>
<proteinExistence type="predicted"/>
<dbReference type="EMBL" id="JAHUTJ010045113">
    <property type="protein sequence ID" value="MED6282181.1"/>
    <property type="molecule type" value="Genomic_DNA"/>
</dbReference>
<gene>
    <name evidence="2" type="ORF">CHARACLAT_029372</name>
</gene>
<evidence type="ECO:0000256" key="1">
    <source>
        <dbReference type="SAM" id="MobiDB-lite"/>
    </source>
</evidence>
<keyword evidence="3" id="KW-1185">Reference proteome</keyword>
<dbReference type="Proteomes" id="UP001352852">
    <property type="component" value="Unassembled WGS sequence"/>
</dbReference>